<feature type="transmembrane region" description="Helical" evidence="9">
    <location>
        <begin position="39"/>
        <end position="63"/>
    </location>
</feature>
<dbReference type="AlphaFoldDB" id="A0A368N9Z2"/>
<proteinExistence type="inferred from homology"/>
<dbReference type="Pfam" id="PF01694">
    <property type="entry name" value="Rhomboid"/>
    <property type="match status" value="1"/>
</dbReference>
<dbReference type="Proteomes" id="UP000252189">
    <property type="component" value="Unassembled WGS sequence"/>
</dbReference>
<dbReference type="OrthoDB" id="169619at2157"/>
<sequence>MRESRDGAWDATSAADAESSGVVPRTTALGERSPTVETALVATAVFVLQYPLALLGLVGSLALDPGFLRDPWTLLTSVYAHAGPGHLLGNLLGLALFGGLVERASSRARFHAFVVLTGALSGLAEVTLGGLGTLAPRAVVGISGAVFALLGYAITVNGLADRLLRALDRATERRGAVTVGLVGLAVVVAIVTAGPRTAVVGHATGLAIGLFAGRARLLHVRPR</sequence>
<evidence type="ECO:0000256" key="5">
    <source>
        <dbReference type="ARBA" id="ARBA00022801"/>
    </source>
</evidence>
<feature type="transmembrane region" description="Helical" evidence="9">
    <location>
        <begin position="108"/>
        <end position="128"/>
    </location>
</feature>
<evidence type="ECO:0000256" key="1">
    <source>
        <dbReference type="ARBA" id="ARBA00004141"/>
    </source>
</evidence>
<keyword evidence="3 11" id="KW-0645">Protease</keyword>
<feature type="transmembrane region" description="Helical" evidence="9">
    <location>
        <begin position="134"/>
        <end position="154"/>
    </location>
</feature>
<comment type="caution">
    <text evidence="11">The sequence shown here is derived from an EMBL/GenBank/DDBJ whole genome shotgun (WGS) entry which is preliminary data.</text>
</comment>
<evidence type="ECO:0000256" key="9">
    <source>
        <dbReference type="SAM" id="Phobius"/>
    </source>
</evidence>
<evidence type="ECO:0000256" key="2">
    <source>
        <dbReference type="ARBA" id="ARBA00009045"/>
    </source>
</evidence>
<protein>
    <submittedName>
        <fullName evidence="11">Rhomboid family intramembrane serine protease</fullName>
    </submittedName>
</protein>
<evidence type="ECO:0000256" key="7">
    <source>
        <dbReference type="ARBA" id="ARBA00023136"/>
    </source>
</evidence>
<evidence type="ECO:0000256" key="3">
    <source>
        <dbReference type="ARBA" id="ARBA00022670"/>
    </source>
</evidence>
<comment type="subcellular location">
    <subcellularLocation>
        <location evidence="1">Membrane</location>
        <topology evidence="1">Multi-pass membrane protein</topology>
    </subcellularLocation>
</comment>
<dbReference type="GO" id="GO:0004252">
    <property type="term" value="F:serine-type endopeptidase activity"/>
    <property type="evidence" value="ECO:0007669"/>
    <property type="project" value="InterPro"/>
</dbReference>
<keyword evidence="4 9" id="KW-0812">Transmembrane</keyword>
<evidence type="ECO:0000256" key="8">
    <source>
        <dbReference type="SAM" id="MobiDB-lite"/>
    </source>
</evidence>
<dbReference type="PANTHER" id="PTHR43066:SF1">
    <property type="entry name" value="RHOMBOID PROTEIN 2"/>
    <property type="match status" value="1"/>
</dbReference>
<keyword evidence="7 9" id="KW-0472">Membrane</keyword>
<feature type="region of interest" description="Disordered" evidence="8">
    <location>
        <begin position="1"/>
        <end position="24"/>
    </location>
</feature>
<feature type="domain" description="Peptidase S54 rhomboid" evidence="10">
    <location>
        <begin position="70"/>
        <end position="214"/>
    </location>
</feature>
<reference evidence="11 12" key="1">
    <citation type="submission" date="2018-07" db="EMBL/GenBank/DDBJ databases">
        <title>Genome sequences of Haloplanus salinus JCM 18368T.</title>
        <authorList>
            <person name="Kim Y.B."/>
            <person name="Roh S.W."/>
        </authorList>
    </citation>
    <scope>NUCLEOTIDE SEQUENCE [LARGE SCALE GENOMIC DNA]</scope>
    <source>
        <strain evidence="11 12">JCM 18368</strain>
    </source>
</reference>
<dbReference type="PANTHER" id="PTHR43066">
    <property type="entry name" value="RHOMBOID-RELATED PROTEIN"/>
    <property type="match status" value="1"/>
</dbReference>
<dbReference type="SUPFAM" id="SSF144091">
    <property type="entry name" value="Rhomboid-like"/>
    <property type="match status" value="1"/>
</dbReference>
<dbReference type="InterPro" id="IPR035952">
    <property type="entry name" value="Rhomboid-like_sf"/>
</dbReference>
<gene>
    <name evidence="11" type="ORF">DU504_03115</name>
</gene>
<accession>A0A368N9Z2</accession>
<keyword evidence="6 9" id="KW-1133">Transmembrane helix</keyword>
<feature type="transmembrane region" description="Helical" evidence="9">
    <location>
        <begin position="175"/>
        <end position="193"/>
    </location>
</feature>
<evidence type="ECO:0000256" key="6">
    <source>
        <dbReference type="ARBA" id="ARBA00022989"/>
    </source>
</evidence>
<dbReference type="RefSeq" id="WP_114447936.1">
    <property type="nucleotide sequence ID" value="NZ_QPHM01000001.1"/>
</dbReference>
<organism evidence="11 12">
    <name type="scientific">Haloplanus salinus</name>
    <dbReference type="NCBI Taxonomy" id="1126245"/>
    <lineage>
        <taxon>Archaea</taxon>
        <taxon>Methanobacteriati</taxon>
        <taxon>Methanobacteriota</taxon>
        <taxon>Stenosarchaea group</taxon>
        <taxon>Halobacteria</taxon>
        <taxon>Halobacteriales</taxon>
        <taxon>Haloferacaceae</taxon>
        <taxon>Haloplanus</taxon>
    </lineage>
</organism>
<feature type="transmembrane region" description="Helical" evidence="9">
    <location>
        <begin position="199"/>
        <end position="217"/>
    </location>
</feature>
<dbReference type="EMBL" id="QPHM01000001">
    <property type="protein sequence ID" value="RCU46385.1"/>
    <property type="molecule type" value="Genomic_DNA"/>
</dbReference>
<dbReference type="GO" id="GO:0006508">
    <property type="term" value="P:proteolysis"/>
    <property type="evidence" value="ECO:0007669"/>
    <property type="project" value="UniProtKB-KW"/>
</dbReference>
<evidence type="ECO:0000313" key="11">
    <source>
        <dbReference type="EMBL" id="RCU46385.1"/>
    </source>
</evidence>
<name>A0A368N9Z2_9EURY</name>
<feature type="transmembrane region" description="Helical" evidence="9">
    <location>
        <begin position="83"/>
        <end position="101"/>
    </location>
</feature>
<evidence type="ECO:0000259" key="10">
    <source>
        <dbReference type="Pfam" id="PF01694"/>
    </source>
</evidence>
<evidence type="ECO:0000313" key="12">
    <source>
        <dbReference type="Proteomes" id="UP000252189"/>
    </source>
</evidence>
<dbReference type="Gene3D" id="1.20.1540.10">
    <property type="entry name" value="Rhomboid-like"/>
    <property type="match status" value="1"/>
</dbReference>
<keyword evidence="5" id="KW-0378">Hydrolase</keyword>
<dbReference type="GO" id="GO:0016020">
    <property type="term" value="C:membrane"/>
    <property type="evidence" value="ECO:0007669"/>
    <property type="project" value="UniProtKB-SubCell"/>
</dbReference>
<evidence type="ECO:0000256" key="4">
    <source>
        <dbReference type="ARBA" id="ARBA00022692"/>
    </source>
</evidence>
<comment type="similarity">
    <text evidence="2">Belongs to the peptidase S54 family.</text>
</comment>
<dbReference type="InterPro" id="IPR022764">
    <property type="entry name" value="Peptidase_S54_rhomboid_dom"/>
</dbReference>
<keyword evidence="12" id="KW-1185">Reference proteome</keyword>